<evidence type="ECO:0000256" key="3">
    <source>
        <dbReference type="ARBA" id="ARBA00022576"/>
    </source>
</evidence>
<keyword evidence="4" id="KW-0808">Transferase</keyword>
<dbReference type="PANTHER" id="PTHR11751:SF29">
    <property type="entry name" value="ALANINE TRANSAMINASE"/>
    <property type="match status" value="1"/>
</dbReference>
<gene>
    <name evidence="6" type="ORF">FSB_LOCUS26111</name>
    <name evidence="7" type="ORF">FSB_LOCUS61688</name>
</gene>
<dbReference type="SUPFAM" id="SSF53383">
    <property type="entry name" value="PLP-dependent transferases"/>
    <property type="match status" value="1"/>
</dbReference>
<evidence type="ECO:0000256" key="1">
    <source>
        <dbReference type="ARBA" id="ARBA00001933"/>
    </source>
</evidence>
<comment type="cofactor">
    <cofactor evidence="1">
        <name>pyridoxal 5'-phosphate</name>
        <dbReference type="ChEBI" id="CHEBI:597326"/>
    </cofactor>
</comment>
<keyword evidence="3" id="KW-0032">Aminotransferase</keyword>
<evidence type="ECO:0000256" key="4">
    <source>
        <dbReference type="ARBA" id="ARBA00022679"/>
    </source>
</evidence>
<evidence type="ECO:0000313" key="7">
    <source>
        <dbReference type="EMBL" id="SPD33806.1"/>
    </source>
</evidence>
<accession>A0A2N9J8Y5</accession>
<dbReference type="EMBL" id="OIVN01001846">
    <property type="protein sequence ID" value="SPC98229.1"/>
    <property type="molecule type" value="Genomic_DNA"/>
</dbReference>
<evidence type="ECO:0000256" key="5">
    <source>
        <dbReference type="ARBA" id="ARBA00022898"/>
    </source>
</evidence>
<evidence type="ECO:0008006" key="8">
    <source>
        <dbReference type="Google" id="ProtNLM"/>
    </source>
</evidence>
<dbReference type="InterPro" id="IPR015421">
    <property type="entry name" value="PyrdxlP-dep_Trfase_major"/>
</dbReference>
<dbReference type="EMBL" id="OIVN01006473">
    <property type="protein sequence ID" value="SPD33806.1"/>
    <property type="molecule type" value="Genomic_DNA"/>
</dbReference>
<dbReference type="AlphaFoldDB" id="A0A2N9J8Y5"/>
<dbReference type="InterPro" id="IPR015424">
    <property type="entry name" value="PyrdxlP-dep_Trfase"/>
</dbReference>
<reference evidence="7" key="1">
    <citation type="submission" date="2018-02" db="EMBL/GenBank/DDBJ databases">
        <authorList>
            <person name="Cohen D.B."/>
            <person name="Kent A.D."/>
        </authorList>
    </citation>
    <scope>NUCLEOTIDE SEQUENCE</scope>
</reference>
<sequence length="145" mass="16231">MLEAFPISQFRFVGGFGHNLGYGSWVSVNSDYRWFEAQTCEQISFMFDIFKSIEGIKGLRDTITAGIEAHDGFPVDPNDIFLTDDAASPVMMQLLISSEKDGILCPIPQYPLYSASVTLHGCTMVSFKFEALYSEAQDWLYSTAK</sequence>
<evidence type="ECO:0000313" key="6">
    <source>
        <dbReference type="EMBL" id="SPC98229.1"/>
    </source>
</evidence>
<protein>
    <recommendedName>
        <fullName evidence="8">Aminotransferase class I/classII domain-containing protein</fullName>
    </recommendedName>
</protein>
<dbReference type="GO" id="GO:0004021">
    <property type="term" value="F:L-alanine:2-oxoglutarate aminotransferase activity"/>
    <property type="evidence" value="ECO:0007669"/>
    <property type="project" value="TreeGrafter"/>
</dbReference>
<dbReference type="InterPro" id="IPR045088">
    <property type="entry name" value="ALAT1/2-like"/>
</dbReference>
<proteinExistence type="predicted"/>
<organism evidence="7">
    <name type="scientific">Fagus sylvatica</name>
    <name type="common">Beechnut</name>
    <dbReference type="NCBI Taxonomy" id="28930"/>
    <lineage>
        <taxon>Eukaryota</taxon>
        <taxon>Viridiplantae</taxon>
        <taxon>Streptophyta</taxon>
        <taxon>Embryophyta</taxon>
        <taxon>Tracheophyta</taxon>
        <taxon>Spermatophyta</taxon>
        <taxon>Magnoliopsida</taxon>
        <taxon>eudicotyledons</taxon>
        <taxon>Gunneridae</taxon>
        <taxon>Pentapetalae</taxon>
        <taxon>rosids</taxon>
        <taxon>fabids</taxon>
        <taxon>Fagales</taxon>
        <taxon>Fagaceae</taxon>
        <taxon>Fagus</taxon>
    </lineage>
</organism>
<dbReference type="Gene3D" id="3.40.640.10">
    <property type="entry name" value="Type I PLP-dependent aspartate aminotransferase-like (Major domain)"/>
    <property type="match status" value="1"/>
</dbReference>
<evidence type="ECO:0000256" key="2">
    <source>
        <dbReference type="ARBA" id="ARBA00011738"/>
    </source>
</evidence>
<comment type="subunit">
    <text evidence="2">Homodimer.</text>
</comment>
<keyword evidence="5" id="KW-0663">Pyridoxal phosphate</keyword>
<name>A0A2N9J8Y5_FAGSY</name>
<dbReference type="PANTHER" id="PTHR11751">
    <property type="entry name" value="ALANINE AMINOTRANSFERASE"/>
    <property type="match status" value="1"/>
</dbReference>